<dbReference type="Proteomes" id="UP000447434">
    <property type="component" value="Chromosome 15"/>
</dbReference>
<protein>
    <submittedName>
        <fullName evidence="1">Uncharacterized protein</fullName>
    </submittedName>
</protein>
<sequence>MLLLVSNWFERPLYVAIKTQSTCHAPDITIYFKVWIVFWGPFTYHDAFKGV</sequence>
<comment type="caution">
    <text evidence="1">The sequence shown here is derived from an EMBL/GenBank/DDBJ whole genome shotgun (WGS) entry which is preliminary data.</text>
</comment>
<gene>
    <name evidence="1" type="ORF">Lalb_Chr15g0081791</name>
</gene>
<keyword evidence="2" id="KW-1185">Reference proteome</keyword>
<dbReference type="EMBL" id="WOCE01000015">
    <property type="protein sequence ID" value="KAE9598514.1"/>
    <property type="molecule type" value="Genomic_DNA"/>
</dbReference>
<organism evidence="1 2">
    <name type="scientific">Lupinus albus</name>
    <name type="common">White lupine</name>
    <name type="synonym">Lupinus termis</name>
    <dbReference type="NCBI Taxonomy" id="3870"/>
    <lineage>
        <taxon>Eukaryota</taxon>
        <taxon>Viridiplantae</taxon>
        <taxon>Streptophyta</taxon>
        <taxon>Embryophyta</taxon>
        <taxon>Tracheophyta</taxon>
        <taxon>Spermatophyta</taxon>
        <taxon>Magnoliopsida</taxon>
        <taxon>eudicotyledons</taxon>
        <taxon>Gunneridae</taxon>
        <taxon>Pentapetalae</taxon>
        <taxon>rosids</taxon>
        <taxon>fabids</taxon>
        <taxon>Fabales</taxon>
        <taxon>Fabaceae</taxon>
        <taxon>Papilionoideae</taxon>
        <taxon>50 kb inversion clade</taxon>
        <taxon>genistoids sensu lato</taxon>
        <taxon>core genistoids</taxon>
        <taxon>Genisteae</taxon>
        <taxon>Lupinus</taxon>
    </lineage>
</organism>
<evidence type="ECO:0000313" key="1">
    <source>
        <dbReference type="EMBL" id="KAE9598514.1"/>
    </source>
</evidence>
<proteinExistence type="predicted"/>
<accession>A0A6A4PBR8</accession>
<dbReference type="AlphaFoldDB" id="A0A6A4PBR8"/>
<name>A0A6A4PBR8_LUPAL</name>
<evidence type="ECO:0000313" key="2">
    <source>
        <dbReference type="Proteomes" id="UP000447434"/>
    </source>
</evidence>
<reference evidence="2" key="1">
    <citation type="journal article" date="2020" name="Nat. Commun.">
        <title>Genome sequence of the cluster root forming white lupin.</title>
        <authorList>
            <person name="Hufnagel B."/>
            <person name="Marques A."/>
            <person name="Soriano A."/>
            <person name="Marques L."/>
            <person name="Divol F."/>
            <person name="Doumas P."/>
            <person name="Sallet E."/>
            <person name="Mancinotti D."/>
            <person name="Carrere S."/>
            <person name="Marande W."/>
            <person name="Arribat S."/>
            <person name="Keller J."/>
            <person name="Huneau C."/>
            <person name="Blein T."/>
            <person name="Aime D."/>
            <person name="Laguerre M."/>
            <person name="Taylor J."/>
            <person name="Schubert V."/>
            <person name="Nelson M."/>
            <person name="Geu-Flores F."/>
            <person name="Crespi M."/>
            <person name="Gallardo-Guerrero K."/>
            <person name="Delaux P.-M."/>
            <person name="Salse J."/>
            <person name="Berges H."/>
            <person name="Guyot R."/>
            <person name="Gouzy J."/>
            <person name="Peret B."/>
        </authorList>
    </citation>
    <scope>NUCLEOTIDE SEQUENCE [LARGE SCALE GENOMIC DNA]</scope>
    <source>
        <strain evidence="2">cv. Amiga</strain>
    </source>
</reference>